<dbReference type="AlphaFoldDB" id="A0A9W9IYH0"/>
<dbReference type="Proteomes" id="UP001150879">
    <property type="component" value="Unassembled WGS sequence"/>
</dbReference>
<reference evidence="2" key="2">
    <citation type="journal article" date="2023" name="IMA Fungus">
        <title>Comparative genomic study of the Penicillium genus elucidates a diverse pangenome and 15 lateral gene transfer events.</title>
        <authorList>
            <person name="Petersen C."/>
            <person name="Sorensen T."/>
            <person name="Nielsen M.R."/>
            <person name="Sondergaard T.E."/>
            <person name="Sorensen J.L."/>
            <person name="Fitzpatrick D.A."/>
            <person name="Frisvad J.C."/>
            <person name="Nielsen K.L."/>
        </authorList>
    </citation>
    <scope>NUCLEOTIDE SEQUENCE</scope>
    <source>
        <strain evidence="2">IBT 16849</strain>
    </source>
</reference>
<protein>
    <submittedName>
        <fullName evidence="2">Uncharacterized protein</fullName>
    </submittedName>
</protein>
<feature type="region of interest" description="Disordered" evidence="1">
    <location>
        <begin position="132"/>
        <end position="152"/>
    </location>
</feature>
<comment type="caution">
    <text evidence="2">The sequence shown here is derived from an EMBL/GenBank/DDBJ whole genome shotgun (WGS) entry which is preliminary data.</text>
</comment>
<keyword evidence="3" id="KW-1185">Reference proteome</keyword>
<accession>A0A9W9IYH0</accession>
<evidence type="ECO:0000256" key="1">
    <source>
        <dbReference type="SAM" id="MobiDB-lite"/>
    </source>
</evidence>
<dbReference type="EMBL" id="JAPQKP010000006">
    <property type="protein sequence ID" value="KAJ5185886.1"/>
    <property type="molecule type" value="Genomic_DNA"/>
</dbReference>
<name>A0A9W9IYH0_9EURO</name>
<reference evidence="2" key="1">
    <citation type="submission" date="2022-11" db="EMBL/GenBank/DDBJ databases">
        <authorList>
            <person name="Petersen C."/>
        </authorList>
    </citation>
    <scope>NUCLEOTIDE SEQUENCE</scope>
    <source>
        <strain evidence="2">IBT 16849</strain>
    </source>
</reference>
<sequence>MQDMAGYLQCLVEECAPLYNDNFADLDKKHLTLHRISEFDNTFPSRFEYDSEARQSLNIVFFDLPSLAWLRLKVRYKLLKSMDRNIEADLSTVRLRHIEKHVPRHMLPDMGGTSAICLGCADCGSLAKQPSPISMEGKNHPTSGASLATPSLGTAPYQTRRTLAQERDVSHFGNDDVVRNLEKIMKKD</sequence>
<feature type="compositionally biased region" description="Polar residues" evidence="1">
    <location>
        <begin position="140"/>
        <end position="152"/>
    </location>
</feature>
<gene>
    <name evidence="2" type="ORF">N7472_010726</name>
</gene>
<evidence type="ECO:0000313" key="2">
    <source>
        <dbReference type="EMBL" id="KAJ5185886.1"/>
    </source>
</evidence>
<evidence type="ECO:0000313" key="3">
    <source>
        <dbReference type="Proteomes" id="UP001150879"/>
    </source>
</evidence>
<organism evidence="2 3">
    <name type="scientific">Penicillium cf. griseofulvum</name>
    <dbReference type="NCBI Taxonomy" id="2972120"/>
    <lineage>
        <taxon>Eukaryota</taxon>
        <taxon>Fungi</taxon>
        <taxon>Dikarya</taxon>
        <taxon>Ascomycota</taxon>
        <taxon>Pezizomycotina</taxon>
        <taxon>Eurotiomycetes</taxon>
        <taxon>Eurotiomycetidae</taxon>
        <taxon>Eurotiales</taxon>
        <taxon>Aspergillaceae</taxon>
        <taxon>Penicillium</taxon>
    </lineage>
</organism>
<dbReference type="OrthoDB" id="4838614at2759"/>
<proteinExistence type="predicted"/>